<dbReference type="AlphaFoldDB" id="A0A0L0C0W0"/>
<protein>
    <submittedName>
        <fullName evidence="2">Uncharacterized protein</fullName>
    </submittedName>
</protein>
<feature type="region of interest" description="Disordered" evidence="1">
    <location>
        <begin position="293"/>
        <end position="319"/>
    </location>
</feature>
<feature type="compositionally biased region" description="Basic residues" evidence="1">
    <location>
        <begin position="295"/>
        <end position="319"/>
    </location>
</feature>
<comment type="caution">
    <text evidence="2">The sequence shown here is derived from an EMBL/GenBank/DDBJ whole genome shotgun (WGS) entry which is preliminary data.</text>
</comment>
<evidence type="ECO:0000256" key="1">
    <source>
        <dbReference type="SAM" id="MobiDB-lite"/>
    </source>
</evidence>
<evidence type="ECO:0000313" key="3">
    <source>
        <dbReference type="Proteomes" id="UP000037069"/>
    </source>
</evidence>
<feature type="non-terminal residue" evidence="2">
    <location>
        <position position="1"/>
    </location>
</feature>
<organism evidence="2 3">
    <name type="scientific">Lucilia cuprina</name>
    <name type="common">Green bottle fly</name>
    <name type="synonym">Australian sheep blowfly</name>
    <dbReference type="NCBI Taxonomy" id="7375"/>
    <lineage>
        <taxon>Eukaryota</taxon>
        <taxon>Metazoa</taxon>
        <taxon>Ecdysozoa</taxon>
        <taxon>Arthropoda</taxon>
        <taxon>Hexapoda</taxon>
        <taxon>Insecta</taxon>
        <taxon>Pterygota</taxon>
        <taxon>Neoptera</taxon>
        <taxon>Endopterygota</taxon>
        <taxon>Diptera</taxon>
        <taxon>Brachycera</taxon>
        <taxon>Muscomorpha</taxon>
        <taxon>Oestroidea</taxon>
        <taxon>Calliphoridae</taxon>
        <taxon>Luciliinae</taxon>
        <taxon>Lucilia</taxon>
    </lineage>
</organism>
<gene>
    <name evidence="2" type="ORF">FF38_07817</name>
</gene>
<dbReference type="EMBL" id="JRES01001157">
    <property type="protein sequence ID" value="KNC25104.1"/>
    <property type="molecule type" value="Genomic_DNA"/>
</dbReference>
<reference evidence="2 3" key="1">
    <citation type="journal article" date="2015" name="Nat. Commun.">
        <title>Lucilia cuprina genome unlocks parasitic fly biology to underpin future interventions.</title>
        <authorList>
            <person name="Anstead C.A."/>
            <person name="Korhonen P.K."/>
            <person name="Young N.D."/>
            <person name="Hall R.S."/>
            <person name="Jex A.R."/>
            <person name="Murali S.C."/>
            <person name="Hughes D.S."/>
            <person name="Lee S.F."/>
            <person name="Perry T."/>
            <person name="Stroehlein A.J."/>
            <person name="Ansell B.R."/>
            <person name="Breugelmans B."/>
            <person name="Hofmann A."/>
            <person name="Qu J."/>
            <person name="Dugan S."/>
            <person name="Lee S.L."/>
            <person name="Chao H."/>
            <person name="Dinh H."/>
            <person name="Han Y."/>
            <person name="Doddapaneni H.V."/>
            <person name="Worley K.C."/>
            <person name="Muzny D.M."/>
            <person name="Ioannidis P."/>
            <person name="Waterhouse R.M."/>
            <person name="Zdobnov E.M."/>
            <person name="James P.J."/>
            <person name="Bagnall N.H."/>
            <person name="Kotze A.C."/>
            <person name="Gibbs R.A."/>
            <person name="Richards S."/>
            <person name="Batterham P."/>
            <person name="Gasser R.B."/>
        </authorList>
    </citation>
    <scope>NUCLEOTIDE SEQUENCE [LARGE SCALE GENOMIC DNA]</scope>
    <source>
        <strain evidence="2 3">LS</strain>
        <tissue evidence="2">Full body</tissue>
    </source>
</reference>
<keyword evidence="3" id="KW-1185">Reference proteome</keyword>
<evidence type="ECO:0000313" key="2">
    <source>
        <dbReference type="EMBL" id="KNC25104.1"/>
    </source>
</evidence>
<feature type="compositionally biased region" description="Polar residues" evidence="1">
    <location>
        <begin position="262"/>
        <end position="273"/>
    </location>
</feature>
<dbReference type="OrthoDB" id="7697912at2759"/>
<name>A0A0L0C0W0_LUCCU</name>
<sequence length="439" mass="46927">QLISFKDGKVGVNFLGYHAEAGLGGGQNSGGLLGGLHASAGTPWGQNAAAGLGGNVDGRAAGVLYAGAQATPDVGAGAVLGGDTSQGGFSGSQAYANGKVSSRTRTVVAGNTQKVHEGEQPQLPPQPVTENVNAIQKIRPPKKYYSSETYNFVNSDGNSFNNGIEYEKPAAASIVFTKTINKTTFATPSLHAINDKYNIAPLQTASLNIDASDSNKDNATPLVTTSASTLSSSSSSTSSSALSATPTINIHSSVSSSHHSVNGDNTSGNIAQGVNSNDATAIIITKLLNRQPNPHYKHRRNHHHHHTKRINLNRQRQRSKTFVKVVEQQQQQQQPALEHQQHYSSTEELFPIETQHQQQNNPQIYQQQQQPVRRQLIAPPPAPHNVPAPPCDSTKYDCKNVHREVRSDVVQSALQIPIGILQSLQNSLGNFGAAPRNNY</sequence>
<proteinExistence type="predicted"/>
<dbReference type="Proteomes" id="UP000037069">
    <property type="component" value="Unassembled WGS sequence"/>
</dbReference>
<accession>A0A0L0C0W0</accession>
<feature type="region of interest" description="Disordered" evidence="1">
    <location>
        <begin position="252"/>
        <end position="273"/>
    </location>
</feature>